<gene>
    <name evidence="2" type="ORF">UFOPK3564_02449</name>
</gene>
<accession>A0A6J7INY8</accession>
<name>A0A6J7INY8_9ZZZZ</name>
<sequence length="55" mass="5697">MGLGLAIVAAIVEAHDGTVRAANAPGGGASFVVRLRRRRADARGRCYRPAAAPPR</sequence>
<dbReference type="SUPFAM" id="SSF55874">
    <property type="entry name" value="ATPase domain of HSP90 chaperone/DNA topoisomerase II/histidine kinase"/>
    <property type="match status" value="1"/>
</dbReference>
<dbReference type="EMBL" id="CAFBMK010000173">
    <property type="protein sequence ID" value="CAB4932416.1"/>
    <property type="molecule type" value="Genomic_DNA"/>
</dbReference>
<evidence type="ECO:0000313" key="2">
    <source>
        <dbReference type="EMBL" id="CAB4932416.1"/>
    </source>
</evidence>
<protein>
    <submittedName>
        <fullName evidence="2">Unannotated protein</fullName>
    </submittedName>
</protein>
<dbReference type="InterPro" id="IPR036890">
    <property type="entry name" value="HATPase_C_sf"/>
</dbReference>
<feature type="domain" description="Histidine kinase/HSP90-like ATPase" evidence="1">
    <location>
        <begin position="2"/>
        <end position="38"/>
    </location>
</feature>
<organism evidence="2">
    <name type="scientific">freshwater metagenome</name>
    <dbReference type="NCBI Taxonomy" id="449393"/>
    <lineage>
        <taxon>unclassified sequences</taxon>
        <taxon>metagenomes</taxon>
        <taxon>ecological metagenomes</taxon>
    </lineage>
</organism>
<dbReference type="InterPro" id="IPR003594">
    <property type="entry name" value="HATPase_dom"/>
</dbReference>
<evidence type="ECO:0000259" key="1">
    <source>
        <dbReference type="Pfam" id="PF02518"/>
    </source>
</evidence>
<reference evidence="2" key="1">
    <citation type="submission" date="2020-05" db="EMBL/GenBank/DDBJ databases">
        <authorList>
            <person name="Chiriac C."/>
            <person name="Salcher M."/>
            <person name="Ghai R."/>
            <person name="Kavagutti S V."/>
        </authorList>
    </citation>
    <scope>NUCLEOTIDE SEQUENCE</scope>
</reference>
<proteinExistence type="predicted"/>
<dbReference type="Gene3D" id="3.30.565.10">
    <property type="entry name" value="Histidine kinase-like ATPase, C-terminal domain"/>
    <property type="match status" value="1"/>
</dbReference>
<dbReference type="Pfam" id="PF02518">
    <property type="entry name" value="HATPase_c"/>
    <property type="match status" value="1"/>
</dbReference>
<dbReference type="AlphaFoldDB" id="A0A6J7INY8"/>